<dbReference type="AlphaFoldDB" id="A0A1J5QZE6"/>
<dbReference type="EMBL" id="MLJW01000947">
    <property type="protein sequence ID" value="OIQ81269.1"/>
    <property type="molecule type" value="Genomic_DNA"/>
</dbReference>
<accession>A0A1J5QZE6</accession>
<sequence>MSTLTQALNQQIAGAEATLSLSNGESFRIRGDIESVSDQFVSVVLSNNPDKKGRKLVNTGHIVSIEWYIK</sequence>
<protein>
    <submittedName>
        <fullName evidence="1">Uncharacterized protein</fullName>
    </submittedName>
</protein>
<evidence type="ECO:0000313" key="1">
    <source>
        <dbReference type="EMBL" id="OIQ81269.1"/>
    </source>
</evidence>
<proteinExistence type="predicted"/>
<comment type="caution">
    <text evidence="1">The sequence shown here is derived from an EMBL/GenBank/DDBJ whole genome shotgun (WGS) entry which is preliminary data.</text>
</comment>
<name>A0A1J5QZE6_9ZZZZ</name>
<gene>
    <name evidence="1" type="ORF">GALL_369690</name>
</gene>
<organism evidence="1">
    <name type="scientific">mine drainage metagenome</name>
    <dbReference type="NCBI Taxonomy" id="410659"/>
    <lineage>
        <taxon>unclassified sequences</taxon>
        <taxon>metagenomes</taxon>
        <taxon>ecological metagenomes</taxon>
    </lineage>
</organism>
<reference evidence="1" key="1">
    <citation type="submission" date="2016-10" db="EMBL/GenBank/DDBJ databases">
        <title>Sequence of Gallionella enrichment culture.</title>
        <authorList>
            <person name="Poehlein A."/>
            <person name="Muehling M."/>
            <person name="Daniel R."/>
        </authorList>
    </citation>
    <scope>NUCLEOTIDE SEQUENCE</scope>
</reference>